<dbReference type="EMBL" id="GL385400">
    <property type="protein sequence ID" value="EJT71278.1"/>
    <property type="molecule type" value="Genomic_DNA"/>
</dbReference>
<evidence type="ECO:0000256" key="1">
    <source>
        <dbReference type="SAM" id="MobiDB-lite"/>
    </source>
</evidence>
<dbReference type="VEuPathDB" id="FungiDB:GGTG_10537"/>
<dbReference type="RefSeq" id="XP_009226675.1">
    <property type="nucleotide sequence ID" value="XM_009228411.1"/>
</dbReference>
<proteinExistence type="predicted"/>
<dbReference type="HOGENOM" id="CLU_2049858_0_0_1"/>
<evidence type="ECO:0000313" key="4">
    <source>
        <dbReference type="Proteomes" id="UP000006039"/>
    </source>
</evidence>
<accession>J3PAL2</accession>
<protein>
    <submittedName>
        <fullName evidence="2 3">Uncharacterized protein</fullName>
    </submittedName>
</protein>
<dbReference type="EnsemblFungi" id="EJT71278">
    <property type="protein sequence ID" value="EJT71278"/>
    <property type="gene ID" value="GGTG_10537"/>
</dbReference>
<dbReference type="OrthoDB" id="5279415at2759"/>
<dbReference type="GeneID" id="20350995"/>
<feature type="region of interest" description="Disordered" evidence="1">
    <location>
        <begin position="18"/>
        <end position="40"/>
    </location>
</feature>
<name>J3PAL2_GAET3</name>
<gene>
    <name evidence="3" type="primary">20350995</name>
    <name evidence="2" type="ORF">GGTG_10537</name>
</gene>
<sequence length="120" mass="13043">MPSRHSVAEESVRADFFDGSSSANANAKLSRRDRFARTTTRARTAAARAADKGARLPPEIFLRIIEFAMISPDPIIDPLTKPDNRSNTCVCAPAEAVERLPTSMLRQAAGRGSRTKCVAK</sequence>
<dbReference type="Proteomes" id="UP000006039">
    <property type="component" value="Unassembled WGS sequence"/>
</dbReference>
<reference evidence="2" key="2">
    <citation type="submission" date="2010-07" db="EMBL/GenBank/DDBJ databases">
        <authorList>
            <consortium name="The Broad Institute Genome Sequencing Platform"/>
            <consortium name="Broad Institute Genome Sequencing Center for Infectious Disease"/>
            <person name="Ma L.-J."/>
            <person name="Dead R."/>
            <person name="Young S."/>
            <person name="Zeng Q."/>
            <person name="Koehrsen M."/>
            <person name="Alvarado L."/>
            <person name="Berlin A."/>
            <person name="Chapman S.B."/>
            <person name="Chen Z."/>
            <person name="Freedman E."/>
            <person name="Gellesch M."/>
            <person name="Goldberg J."/>
            <person name="Griggs A."/>
            <person name="Gujja S."/>
            <person name="Heilman E.R."/>
            <person name="Heiman D."/>
            <person name="Hepburn T."/>
            <person name="Howarth C."/>
            <person name="Jen D."/>
            <person name="Larson L."/>
            <person name="Mehta T."/>
            <person name="Neiman D."/>
            <person name="Pearson M."/>
            <person name="Roberts A."/>
            <person name="Saif S."/>
            <person name="Shea T."/>
            <person name="Shenoy N."/>
            <person name="Sisk P."/>
            <person name="Stolte C."/>
            <person name="Sykes S."/>
            <person name="Walk T."/>
            <person name="White J."/>
            <person name="Yandava C."/>
            <person name="Haas B."/>
            <person name="Nusbaum C."/>
            <person name="Birren B."/>
        </authorList>
    </citation>
    <scope>NUCLEOTIDE SEQUENCE</scope>
    <source>
        <strain evidence="2">R3-111a-1</strain>
    </source>
</reference>
<reference evidence="3" key="5">
    <citation type="submission" date="2018-04" db="UniProtKB">
        <authorList>
            <consortium name="EnsemblFungi"/>
        </authorList>
    </citation>
    <scope>IDENTIFICATION</scope>
    <source>
        <strain evidence="3">R3-111a-1</strain>
    </source>
</reference>
<reference evidence="4" key="1">
    <citation type="submission" date="2010-07" db="EMBL/GenBank/DDBJ databases">
        <title>The genome sequence of Gaeumannomyces graminis var. tritici strain R3-111a-1.</title>
        <authorList>
            <consortium name="The Broad Institute Genome Sequencing Platform"/>
            <person name="Ma L.-J."/>
            <person name="Dead R."/>
            <person name="Young S."/>
            <person name="Zeng Q."/>
            <person name="Koehrsen M."/>
            <person name="Alvarado L."/>
            <person name="Berlin A."/>
            <person name="Chapman S.B."/>
            <person name="Chen Z."/>
            <person name="Freedman E."/>
            <person name="Gellesch M."/>
            <person name="Goldberg J."/>
            <person name="Griggs A."/>
            <person name="Gujja S."/>
            <person name="Heilman E.R."/>
            <person name="Heiman D."/>
            <person name="Hepburn T."/>
            <person name="Howarth C."/>
            <person name="Jen D."/>
            <person name="Larson L."/>
            <person name="Mehta T."/>
            <person name="Neiman D."/>
            <person name="Pearson M."/>
            <person name="Roberts A."/>
            <person name="Saif S."/>
            <person name="Shea T."/>
            <person name="Shenoy N."/>
            <person name="Sisk P."/>
            <person name="Stolte C."/>
            <person name="Sykes S."/>
            <person name="Walk T."/>
            <person name="White J."/>
            <person name="Yandava C."/>
            <person name="Haas B."/>
            <person name="Nusbaum C."/>
            <person name="Birren B."/>
        </authorList>
    </citation>
    <scope>NUCLEOTIDE SEQUENCE [LARGE SCALE GENOMIC DNA]</scope>
    <source>
        <strain evidence="4">R3-111a-1</strain>
    </source>
</reference>
<evidence type="ECO:0000313" key="2">
    <source>
        <dbReference type="EMBL" id="EJT71278.1"/>
    </source>
</evidence>
<evidence type="ECO:0000313" key="3">
    <source>
        <dbReference type="EnsemblFungi" id="EJT71278"/>
    </source>
</evidence>
<reference evidence="3" key="4">
    <citation type="journal article" date="2015" name="G3 (Bethesda)">
        <title>Genome sequences of three phytopathogenic species of the Magnaporthaceae family of fungi.</title>
        <authorList>
            <person name="Okagaki L.H."/>
            <person name="Nunes C.C."/>
            <person name="Sailsbery J."/>
            <person name="Clay B."/>
            <person name="Brown D."/>
            <person name="John T."/>
            <person name="Oh Y."/>
            <person name="Young N."/>
            <person name="Fitzgerald M."/>
            <person name="Haas B.J."/>
            <person name="Zeng Q."/>
            <person name="Young S."/>
            <person name="Adiconis X."/>
            <person name="Fan L."/>
            <person name="Levin J.Z."/>
            <person name="Mitchell T.K."/>
            <person name="Okubara P.A."/>
            <person name="Farman M.L."/>
            <person name="Kohn L.M."/>
            <person name="Birren B."/>
            <person name="Ma L.-J."/>
            <person name="Dean R.A."/>
        </authorList>
    </citation>
    <scope>NUCLEOTIDE SEQUENCE</scope>
    <source>
        <strain evidence="3">R3-111a-1</strain>
    </source>
</reference>
<reference evidence="2" key="3">
    <citation type="submission" date="2010-09" db="EMBL/GenBank/DDBJ databases">
        <title>Annotation of Gaeumannomyces graminis var. tritici R3-111a-1.</title>
        <authorList>
            <consortium name="The Broad Institute Genome Sequencing Platform"/>
            <person name="Ma L.-J."/>
            <person name="Dead R."/>
            <person name="Young S.K."/>
            <person name="Zeng Q."/>
            <person name="Gargeya S."/>
            <person name="Fitzgerald M."/>
            <person name="Haas B."/>
            <person name="Abouelleil A."/>
            <person name="Alvarado L."/>
            <person name="Arachchi H.M."/>
            <person name="Berlin A."/>
            <person name="Brown A."/>
            <person name="Chapman S.B."/>
            <person name="Chen Z."/>
            <person name="Dunbar C."/>
            <person name="Freedman E."/>
            <person name="Gearin G."/>
            <person name="Gellesch M."/>
            <person name="Goldberg J."/>
            <person name="Griggs A."/>
            <person name="Gujja S."/>
            <person name="Heiman D."/>
            <person name="Howarth C."/>
            <person name="Larson L."/>
            <person name="Lui A."/>
            <person name="MacDonald P.J.P."/>
            <person name="Mehta T."/>
            <person name="Montmayeur A."/>
            <person name="Murphy C."/>
            <person name="Neiman D."/>
            <person name="Pearson M."/>
            <person name="Priest M."/>
            <person name="Roberts A."/>
            <person name="Saif S."/>
            <person name="Shea T."/>
            <person name="Shenoy N."/>
            <person name="Sisk P."/>
            <person name="Stolte C."/>
            <person name="Sykes S."/>
            <person name="Yandava C."/>
            <person name="Wortman J."/>
            <person name="Nusbaum C."/>
            <person name="Birren B."/>
        </authorList>
    </citation>
    <scope>NUCLEOTIDE SEQUENCE</scope>
    <source>
        <strain evidence="2">R3-111a-1</strain>
    </source>
</reference>
<keyword evidence="4" id="KW-1185">Reference proteome</keyword>
<dbReference type="AlphaFoldDB" id="J3PAL2"/>
<organism evidence="2">
    <name type="scientific">Gaeumannomyces tritici (strain R3-111a-1)</name>
    <name type="common">Wheat and barley take-all root rot fungus</name>
    <name type="synonym">Gaeumannomyces graminis var. tritici</name>
    <dbReference type="NCBI Taxonomy" id="644352"/>
    <lineage>
        <taxon>Eukaryota</taxon>
        <taxon>Fungi</taxon>
        <taxon>Dikarya</taxon>
        <taxon>Ascomycota</taxon>
        <taxon>Pezizomycotina</taxon>
        <taxon>Sordariomycetes</taxon>
        <taxon>Sordariomycetidae</taxon>
        <taxon>Magnaporthales</taxon>
        <taxon>Magnaporthaceae</taxon>
        <taxon>Gaeumannomyces</taxon>
    </lineage>
</organism>